<dbReference type="InterPro" id="IPR004375">
    <property type="entry name" value="NanQ/TabA/YiaL"/>
</dbReference>
<dbReference type="GO" id="GO:0005829">
    <property type="term" value="C:cytosol"/>
    <property type="evidence" value="ECO:0007669"/>
    <property type="project" value="TreeGrafter"/>
</dbReference>
<dbReference type="AlphaFoldDB" id="A0A840CKS0"/>
<dbReference type="PANTHER" id="PTHR34986:SF1">
    <property type="entry name" value="PROTEIN YIAL"/>
    <property type="match status" value="1"/>
</dbReference>
<sequence>MILDSLKNAELYYGIHPLFKEAFEYLKSVDFMKAETGKTELKGKDLFVVVSDSDLRTEEEAKMEVHNKYIDIQLPVSVAETYGWKARGELENERDIFNEEKDIQFFYDKGTTLVTAVPGDFAIFFPQDGHAPCIGGGGKVRKVVVKIVMNYEL</sequence>
<accession>A0A840CKS0</accession>
<protein>
    <submittedName>
        <fullName evidence="1">YhcH/YjgK/YiaL family protein</fullName>
    </submittedName>
</protein>
<gene>
    <name evidence="1" type="ORF">GGR21_000525</name>
</gene>
<evidence type="ECO:0000313" key="2">
    <source>
        <dbReference type="Proteomes" id="UP000555103"/>
    </source>
</evidence>
<dbReference type="Gene3D" id="2.60.120.370">
    <property type="entry name" value="YhcH/YjgK/YiaL"/>
    <property type="match status" value="1"/>
</dbReference>
<organism evidence="1 2">
    <name type="scientific">Dysgonomonas hofstadii</name>
    <dbReference type="NCBI Taxonomy" id="637886"/>
    <lineage>
        <taxon>Bacteria</taxon>
        <taxon>Pseudomonadati</taxon>
        <taxon>Bacteroidota</taxon>
        <taxon>Bacteroidia</taxon>
        <taxon>Bacteroidales</taxon>
        <taxon>Dysgonomonadaceae</taxon>
        <taxon>Dysgonomonas</taxon>
    </lineage>
</organism>
<proteinExistence type="predicted"/>
<dbReference type="NCBIfam" id="TIGR00022">
    <property type="entry name" value="YhcH/YjgK/YiaL family protein"/>
    <property type="match status" value="1"/>
</dbReference>
<reference evidence="1 2" key="1">
    <citation type="submission" date="2020-08" db="EMBL/GenBank/DDBJ databases">
        <title>Genomic Encyclopedia of Type Strains, Phase IV (KMG-IV): sequencing the most valuable type-strain genomes for metagenomic binning, comparative biology and taxonomic classification.</title>
        <authorList>
            <person name="Goeker M."/>
        </authorList>
    </citation>
    <scope>NUCLEOTIDE SEQUENCE [LARGE SCALE GENOMIC DNA]</scope>
    <source>
        <strain evidence="1 2">DSM 104969</strain>
    </source>
</reference>
<evidence type="ECO:0000313" key="1">
    <source>
        <dbReference type="EMBL" id="MBB4034638.1"/>
    </source>
</evidence>
<comment type="caution">
    <text evidence="1">The sequence shown here is derived from an EMBL/GenBank/DDBJ whole genome shotgun (WGS) entry which is preliminary data.</text>
</comment>
<dbReference type="SUPFAM" id="SSF51197">
    <property type="entry name" value="Clavaminate synthase-like"/>
    <property type="match status" value="1"/>
</dbReference>
<dbReference type="RefSeq" id="WP_183305601.1">
    <property type="nucleotide sequence ID" value="NZ_JACIEP010000002.1"/>
</dbReference>
<name>A0A840CKS0_9BACT</name>
<dbReference type="InterPro" id="IPR037012">
    <property type="entry name" value="NanQ/TabA/YiaL_sf"/>
</dbReference>
<dbReference type="Pfam" id="PF04074">
    <property type="entry name" value="DUF386"/>
    <property type="match status" value="1"/>
</dbReference>
<keyword evidence="2" id="KW-1185">Reference proteome</keyword>
<dbReference type="EMBL" id="JACIEP010000002">
    <property type="protein sequence ID" value="MBB4034638.1"/>
    <property type="molecule type" value="Genomic_DNA"/>
</dbReference>
<dbReference type="Proteomes" id="UP000555103">
    <property type="component" value="Unassembled WGS sequence"/>
</dbReference>
<dbReference type="PANTHER" id="PTHR34986">
    <property type="entry name" value="EVOLVED BETA-GALACTOSIDASE SUBUNIT BETA"/>
    <property type="match status" value="1"/>
</dbReference>